<dbReference type="GO" id="GO:0008395">
    <property type="term" value="F:steroid hydroxylase activity"/>
    <property type="evidence" value="ECO:0007669"/>
    <property type="project" value="TreeGrafter"/>
</dbReference>
<reference evidence="7 8" key="1">
    <citation type="submission" date="2019-03" db="EMBL/GenBank/DDBJ databases">
        <title>Draft genome sequences of novel Actinobacteria.</title>
        <authorList>
            <person name="Sahin N."/>
            <person name="Ay H."/>
            <person name="Saygin H."/>
        </authorList>
    </citation>
    <scope>NUCLEOTIDE SEQUENCE [LARGE SCALE GENOMIC DNA]</scope>
    <source>
        <strain evidence="7 8">H3C3</strain>
    </source>
</reference>
<dbReference type="FunFam" id="1.10.630.10:FF:000018">
    <property type="entry name" value="Cytochrome P450 monooxygenase"/>
    <property type="match status" value="1"/>
</dbReference>
<evidence type="ECO:0000256" key="5">
    <source>
        <dbReference type="ARBA" id="ARBA00023004"/>
    </source>
</evidence>
<sequence length="407" mass="45571">MASIVETQLSSLDFWANPLDERDELFATLRAAQGPVYCPLPDSPGFYALTRYEQVSEASRHPEVFSSQPTAVSLIDPPPKIVEFSGSMISLDDPRHARLRRIVSRSFTPRIVQRFTGDVTVLARRIVDELVERGPCDFVEHVAMPMPLEIICSMMGIPDSAYESVIDATNVILGIGDPDYVDPDGRDRTTALSERFSYLHSLMADLGRLRREKPADDLVTALTHANVDGEALTDLELARFFTLLVVAGNETTRNALSHALALLTAHSDQRDLLLADIERRLPDAVEEIVRYASPVTWMRRTLARDYELLGHVYRSGERVVLYYNSANRDESVFKDPNVFDITRSPNPHFGFGAPGPHFCLGAHLAKREITVLLRELYTRLPDLHATAPPTRQRTSFINGIKTLPCAF</sequence>
<dbReference type="InterPro" id="IPR036396">
    <property type="entry name" value="Cyt_P450_sf"/>
</dbReference>
<evidence type="ECO:0000256" key="2">
    <source>
        <dbReference type="ARBA" id="ARBA00022617"/>
    </source>
</evidence>
<evidence type="ECO:0000256" key="1">
    <source>
        <dbReference type="ARBA" id="ARBA00010617"/>
    </source>
</evidence>
<dbReference type="EMBL" id="SMKU01000086">
    <property type="protein sequence ID" value="TDD85865.1"/>
    <property type="molecule type" value="Genomic_DNA"/>
</dbReference>
<evidence type="ECO:0000256" key="3">
    <source>
        <dbReference type="ARBA" id="ARBA00022723"/>
    </source>
</evidence>
<dbReference type="AlphaFoldDB" id="A0A4R5BJ94"/>
<accession>A0A4R5BJ94</accession>
<gene>
    <name evidence="7" type="ORF">E1298_18215</name>
</gene>
<dbReference type="InterPro" id="IPR001128">
    <property type="entry name" value="Cyt_P450"/>
</dbReference>
<keyword evidence="5" id="KW-0408">Iron</keyword>
<dbReference type="PANTHER" id="PTHR46696:SF4">
    <property type="entry name" value="BIOTIN BIOSYNTHESIS CYTOCHROME P450"/>
    <property type="match status" value="1"/>
</dbReference>
<dbReference type="GO" id="GO:0036199">
    <property type="term" value="F:cholest-4-en-3-one 26-monooxygenase activity"/>
    <property type="evidence" value="ECO:0007669"/>
    <property type="project" value="TreeGrafter"/>
</dbReference>
<dbReference type="RefSeq" id="WP_131894750.1">
    <property type="nucleotide sequence ID" value="NZ_SMKU01000086.1"/>
</dbReference>
<dbReference type="Pfam" id="PF00067">
    <property type="entry name" value="p450"/>
    <property type="match status" value="1"/>
</dbReference>
<dbReference type="InterPro" id="IPR002397">
    <property type="entry name" value="Cyt_P450_B"/>
</dbReference>
<evidence type="ECO:0000256" key="6">
    <source>
        <dbReference type="ARBA" id="ARBA00023033"/>
    </source>
</evidence>
<keyword evidence="4" id="KW-0560">Oxidoreductase</keyword>
<keyword evidence="2" id="KW-0349">Heme</keyword>
<dbReference type="CDD" id="cd11033">
    <property type="entry name" value="CYP142-like"/>
    <property type="match status" value="1"/>
</dbReference>
<dbReference type="GO" id="GO:0005506">
    <property type="term" value="F:iron ion binding"/>
    <property type="evidence" value="ECO:0007669"/>
    <property type="project" value="InterPro"/>
</dbReference>
<comment type="caution">
    <text evidence="7">The sequence shown here is derived from an EMBL/GenBank/DDBJ whole genome shotgun (WGS) entry which is preliminary data.</text>
</comment>
<dbReference type="PANTHER" id="PTHR46696">
    <property type="entry name" value="P450, PUTATIVE (EUROFUNG)-RELATED"/>
    <property type="match status" value="1"/>
</dbReference>
<dbReference type="Gene3D" id="1.10.630.10">
    <property type="entry name" value="Cytochrome P450"/>
    <property type="match status" value="1"/>
</dbReference>
<name>A0A4R5BJ94_9ACTN</name>
<organism evidence="7 8">
    <name type="scientific">Actinomadura rubrisoli</name>
    <dbReference type="NCBI Taxonomy" id="2530368"/>
    <lineage>
        <taxon>Bacteria</taxon>
        <taxon>Bacillati</taxon>
        <taxon>Actinomycetota</taxon>
        <taxon>Actinomycetes</taxon>
        <taxon>Streptosporangiales</taxon>
        <taxon>Thermomonosporaceae</taxon>
        <taxon>Actinomadura</taxon>
    </lineage>
</organism>
<evidence type="ECO:0000313" key="8">
    <source>
        <dbReference type="Proteomes" id="UP000294513"/>
    </source>
</evidence>
<dbReference type="OrthoDB" id="3203662at2"/>
<dbReference type="PRINTS" id="PR00359">
    <property type="entry name" value="BP450"/>
</dbReference>
<dbReference type="Proteomes" id="UP000294513">
    <property type="component" value="Unassembled WGS sequence"/>
</dbReference>
<evidence type="ECO:0000313" key="7">
    <source>
        <dbReference type="EMBL" id="TDD85865.1"/>
    </source>
</evidence>
<dbReference type="GO" id="GO:0020037">
    <property type="term" value="F:heme binding"/>
    <property type="evidence" value="ECO:0007669"/>
    <property type="project" value="InterPro"/>
</dbReference>
<dbReference type="SUPFAM" id="SSF48264">
    <property type="entry name" value="Cytochrome P450"/>
    <property type="match status" value="1"/>
</dbReference>
<protein>
    <submittedName>
        <fullName evidence="7">Cytochrome P450</fullName>
    </submittedName>
</protein>
<comment type="similarity">
    <text evidence="1">Belongs to the cytochrome P450 family.</text>
</comment>
<proteinExistence type="inferred from homology"/>
<keyword evidence="6" id="KW-0503">Monooxygenase</keyword>
<dbReference type="GO" id="GO:0006707">
    <property type="term" value="P:cholesterol catabolic process"/>
    <property type="evidence" value="ECO:0007669"/>
    <property type="project" value="TreeGrafter"/>
</dbReference>
<keyword evidence="8" id="KW-1185">Reference proteome</keyword>
<evidence type="ECO:0000256" key="4">
    <source>
        <dbReference type="ARBA" id="ARBA00023002"/>
    </source>
</evidence>
<keyword evidence="3" id="KW-0479">Metal-binding</keyword>